<proteinExistence type="predicted"/>
<reference evidence="3" key="1">
    <citation type="journal article" date="2019" name="Int. J. Syst. Evol. Microbiol.">
        <title>The Global Catalogue of Microorganisms (GCM) 10K type strain sequencing project: providing services to taxonomists for standard genome sequencing and annotation.</title>
        <authorList>
            <consortium name="The Broad Institute Genomics Platform"/>
            <consortium name="The Broad Institute Genome Sequencing Center for Infectious Disease"/>
            <person name="Wu L."/>
            <person name="Ma J."/>
        </authorList>
    </citation>
    <scope>NUCLEOTIDE SEQUENCE [LARGE SCALE GENOMIC DNA]</scope>
    <source>
        <strain evidence="3">JCM 17978</strain>
    </source>
</reference>
<comment type="caution">
    <text evidence="2">The sequence shown here is derived from an EMBL/GenBank/DDBJ whole genome shotgun (WGS) entry which is preliminary data.</text>
</comment>
<keyword evidence="1" id="KW-0472">Membrane</keyword>
<gene>
    <name evidence="2" type="ORF">ACFPH8_05310</name>
</gene>
<evidence type="ECO:0000313" key="3">
    <source>
        <dbReference type="Proteomes" id="UP001596162"/>
    </source>
</evidence>
<keyword evidence="1" id="KW-0812">Transmembrane</keyword>
<keyword evidence="1" id="KW-1133">Transmembrane helix</keyword>
<sequence>MNSLLAQIVGMLMCGIGILVTAPFVYHPMYLVYKNVIGFEDEVPTNHIVS</sequence>
<dbReference type="EMBL" id="JBHSLA010000001">
    <property type="protein sequence ID" value="MFC5194740.1"/>
    <property type="molecule type" value="Genomic_DNA"/>
</dbReference>
<name>A0ABW0C652_9FLAO</name>
<feature type="transmembrane region" description="Helical" evidence="1">
    <location>
        <begin position="6"/>
        <end position="26"/>
    </location>
</feature>
<organism evidence="2 3">
    <name type="scientific">Bizionia hallyeonensis</name>
    <dbReference type="NCBI Taxonomy" id="1123757"/>
    <lineage>
        <taxon>Bacteria</taxon>
        <taxon>Pseudomonadati</taxon>
        <taxon>Bacteroidota</taxon>
        <taxon>Flavobacteriia</taxon>
        <taxon>Flavobacteriales</taxon>
        <taxon>Flavobacteriaceae</taxon>
        <taxon>Bizionia</taxon>
    </lineage>
</organism>
<dbReference type="Proteomes" id="UP001596162">
    <property type="component" value="Unassembled WGS sequence"/>
</dbReference>
<keyword evidence="3" id="KW-1185">Reference proteome</keyword>
<protein>
    <submittedName>
        <fullName evidence="2">Uncharacterized protein</fullName>
    </submittedName>
</protein>
<evidence type="ECO:0000256" key="1">
    <source>
        <dbReference type="SAM" id="Phobius"/>
    </source>
</evidence>
<evidence type="ECO:0000313" key="2">
    <source>
        <dbReference type="EMBL" id="MFC5194740.1"/>
    </source>
</evidence>
<accession>A0ABW0C652</accession>